<organism evidence="2 3">
    <name type="scientific">Luteolibacter soli</name>
    <dbReference type="NCBI Taxonomy" id="3135280"/>
    <lineage>
        <taxon>Bacteria</taxon>
        <taxon>Pseudomonadati</taxon>
        <taxon>Verrucomicrobiota</taxon>
        <taxon>Verrucomicrobiia</taxon>
        <taxon>Verrucomicrobiales</taxon>
        <taxon>Verrucomicrobiaceae</taxon>
        <taxon>Luteolibacter</taxon>
    </lineage>
</organism>
<reference evidence="2 3" key="1">
    <citation type="submission" date="2024-04" db="EMBL/GenBank/DDBJ databases">
        <title>Luteolibacter sp. isolated from soil.</title>
        <authorList>
            <person name="An J."/>
        </authorList>
    </citation>
    <scope>NUCLEOTIDE SEQUENCE [LARGE SCALE GENOMIC DNA]</scope>
    <source>
        <strain evidence="2 3">Y139</strain>
    </source>
</reference>
<dbReference type="SMART" id="SM00460">
    <property type="entry name" value="TGc"/>
    <property type="match status" value="1"/>
</dbReference>
<comment type="caution">
    <text evidence="2">The sequence shown here is derived from an EMBL/GenBank/DDBJ whole genome shotgun (WGS) entry which is preliminary data.</text>
</comment>
<dbReference type="InterPro" id="IPR038765">
    <property type="entry name" value="Papain-like_cys_pep_sf"/>
</dbReference>
<dbReference type="Pfam" id="PF21295">
    <property type="entry name" value="Bact_transglu_N_2"/>
    <property type="match status" value="1"/>
</dbReference>
<gene>
    <name evidence="2" type="ORF">WKV53_12050</name>
</gene>
<keyword evidence="3" id="KW-1185">Reference proteome</keyword>
<feature type="domain" description="Transglutaminase-like" evidence="1">
    <location>
        <begin position="162"/>
        <end position="222"/>
    </location>
</feature>
<accession>A0ABU9ATZ9</accession>
<dbReference type="Gene3D" id="3.10.620.30">
    <property type="match status" value="1"/>
</dbReference>
<protein>
    <submittedName>
        <fullName evidence="2">Transglutaminase family protein</fullName>
    </submittedName>
</protein>
<dbReference type="SUPFAM" id="SSF54001">
    <property type="entry name" value="Cysteine proteinases"/>
    <property type="match status" value="1"/>
</dbReference>
<dbReference type="RefSeq" id="WP_341404841.1">
    <property type="nucleotide sequence ID" value="NZ_JBBUKT010000004.1"/>
</dbReference>
<dbReference type="PANTHER" id="PTHR33490:SF12">
    <property type="entry name" value="BLL5557 PROTEIN"/>
    <property type="match status" value="1"/>
</dbReference>
<proteinExistence type="predicted"/>
<dbReference type="PANTHER" id="PTHR33490">
    <property type="entry name" value="BLR5614 PROTEIN-RELATED"/>
    <property type="match status" value="1"/>
</dbReference>
<dbReference type="Gene3D" id="2.60.40.2250">
    <property type="match status" value="1"/>
</dbReference>
<dbReference type="InterPro" id="IPR002931">
    <property type="entry name" value="Transglutaminase-like"/>
</dbReference>
<name>A0ABU9ATZ9_9BACT</name>
<sequence>MPFQIHAELHYQVLQRTTVLLNLHALATANQKLSDESFQITPGVAWEELPIETSGENRYIRLDTGDVTELDITYSVTAETRHEMVSHEALHDLSVSQIRRSALPFLFPSRYCQSDRLGKLAGKEFGGIAHPYDQVVAITDWIFENIDYLSGSTDAGTSAFDTVTQRAGVCRDFAHLGIALCRALSIPARYFTGYACDMQPPDFHACFEACIGNHWIIFDPTRLSALNGLVRIATGRDAADASVATIFGKMQLTGMMVSCTSPDFQPLGPDDLAGQAIVLDS</sequence>
<evidence type="ECO:0000313" key="3">
    <source>
        <dbReference type="Proteomes" id="UP001371305"/>
    </source>
</evidence>
<dbReference type="EMBL" id="JBBUKT010000004">
    <property type="protein sequence ID" value="MEK7951239.1"/>
    <property type="molecule type" value="Genomic_DNA"/>
</dbReference>
<evidence type="ECO:0000313" key="2">
    <source>
        <dbReference type="EMBL" id="MEK7951239.1"/>
    </source>
</evidence>
<dbReference type="Pfam" id="PF01841">
    <property type="entry name" value="Transglut_core"/>
    <property type="match status" value="1"/>
</dbReference>
<evidence type="ECO:0000259" key="1">
    <source>
        <dbReference type="SMART" id="SM00460"/>
    </source>
</evidence>
<dbReference type="InterPro" id="IPR048930">
    <property type="entry name" value="Bact_transglu_N_2"/>
</dbReference>
<dbReference type="Proteomes" id="UP001371305">
    <property type="component" value="Unassembled WGS sequence"/>
</dbReference>